<evidence type="ECO:0000313" key="1">
    <source>
        <dbReference type="EMBL" id="TPE49007.1"/>
    </source>
</evidence>
<dbReference type="OrthoDB" id="6953254at2"/>
<comment type="caution">
    <text evidence="1">The sequence shown here is derived from an EMBL/GenBank/DDBJ whole genome shotgun (WGS) entry which is preliminary data.</text>
</comment>
<gene>
    <name evidence="1" type="ORF">FJM67_12485</name>
</gene>
<protein>
    <submittedName>
        <fullName evidence="1">Uncharacterized protein</fullName>
    </submittedName>
</protein>
<dbReference type="Proteomes" id="UP000315901">
    <property type="component" value="Unassembled WGS sequence"/>
</dbReference>
<proteinExistence type="predicted"/>
<evidence type="ECO:0000313" key="2">
    <source>
        <dbReference type="Proteomes" id="UP000315901"/>
    </source>
</evidence>
<reference evidence="1 2" key="1">
    <citation type="submission" date="2019-06" db="EMBL/GenBank/DDBJ databases">
        <title>A novel bacterium of genus Marinomonas, isolated from coastal sand.</title>
        <authorList>
            <person name="Huang H."/>
            <person name="Mo K."/>
            <person name="Hu Y."/>
        </authorList>
    </citation>
    <scope>NUCLEOTIDE SEQUENCE [LARGE SCALE GENOMIC DNA]</scope>
    <source>
        <strain evidence="1 2">HB171799</strain>
    </source>
</reference>
<organism evidence="1 2">
    <name type="scientific">Maribrevibacterium harenarium</name>
    <dbReference type="NCBI Taxonomy" id="2589817"/>
    <lineage>
        <taxon>Bacteria</taxon>
        <taxon>Pseudomonadati</taxon>
        <taxon>Pseudomonadota</taxon>
        <taxon>Gammaproteobacteria</taxon>
        <taxon>Oceanospirillales</taxon>
        <taxon>Oceanospirillaceae</taxon>
        <taxon>Maribrevibacterium</taxon>
    </lineage>
</organism>
<dbReference type="AlphaFoldDB" id="A0A501WNZ5"/>
<accession>A0A501WNZ5</accession>
<dbReference type="RefSeq" id="WP_140589769.1">
    <property type="nucleotide sequence ID" value="NZ_VFRR01000027.1"/>
</dbReference>
<keyword evidence="2" id="KW-1185">Reference proteome</keyword>
<dbReference type="EMBL" id="VFRR01000027">
    <property type="protein sequence ID" value="TPE49007.1"/>
    <property type="molecule type" value="Genomic_DNA"/>
</dbReference>
<sequence length="89" mass="10565">MRIDEMTIEQLIELNHYICERIDWLRDMQNADILMDLQTGNKVAFQDKYGDDRIGIVLKKNRKTVVVMTEDREQWKISLGLIRIAKDVN</sequence>
<name>A0A501WNZ5_9GAMM</name>